<organism evidence="1 2">
    <name type="scientific">Clostridium cavendishii DSM 21758</name>
    <dbReference type="NCBI Taxonomy" id="1121302"/>
    <lineage>
        <taxon>Bacteria</taxon>
        <taxon>Bacillati</taxon>
        <taxon>Bacillota</taxon>
        <taxon>Clostridia</taxon>
        <taxon>Eubacteriales</taxon>
        <taxon>Clostridiaceae</taxon>
        <taxon>Clostridium</taxon>
    </lineage>
</organism>
<protein>
    <submittedName>
        <fullName evidence="1">Uncharacterized protein</fullName>
    </submittedName>
</protein>
<dbReference type="AlphaFoldDB" id="A0A1M6NCK1"/>
<dbReference type="RefSeq" id="WP_072989073.1">
    <property type="nucleotide sequence ID" value="NZ_FQZB01000012.1"/>
</dbReference>
<name>A0A1M6NCK1_9CLOT</name>
<proteinExistence type="predicted"/>
<accession>A0A1M6NCK1</accession>
<dbReference type="EMBL" id="FQZB01000012">
    <property type="protein sequence ID" value="SHJ93465.1"/>
    <property type="molecule type" value="Genomic_DNA"/>
</dbReference>
<sequence length="99" mass="11932">MDATIIKELPWLGHDPYPSFEYIGNNIRIWEDDFNKKQRSEICFIECDRNILIEKLNLIRNDLLEFLKGPLYKYFIIHDSAHADQVVQQFKKWFSLDII</sequence>
<gene>
    <name evidence="1" type="ORF">SAMN02745163_02866</name>
</gene>
<dbReference type="STRING" id="1121302.SAMN02745163_02866"/>
<reference evidence="1 2" key="1">
    <citation type="submission" date="2016-11" db="EMBL/GenBank/DDBJ databases">
        <authorList>
            <person name="Jaros S."/>
            <person name="Januszkiewicz K."/>
            <person name="Wedrychowicz H."/>
        </authorList>
    </citation>
    <scope>NUCLEOTIDE SEQUENCE [LARGE SCALE GENOMIC DNA]</scope>
    <source>
        <strain evidence="1 2">DSM 21758</strain>
    </source>
</reference>
<evidence type="ECO:0000313" key="1">
    <source>
        <dbReference type="EMBL" id="SHJ93465.1"/>
    </source>
</evidence>
<evidence type="ECO:0000313" key="2">
    <source>
        <dbReference type="Proteomes" id="UP000184310"/>
    </source>
</evidence>
<keyword evidence="2" id="KW-1185">Reference proteome</keyword>
<dbReference type="Proteomes" id="UP000184310">
    <property type="component" value="Unassembled WGS sequence"/>
</dbReference>
<dbReference type="OrthoDB" id="581789at2"/>